<comment type="caution">
    <text evidence="1">The sequence shown here is derived from an EMBL/GenBank/DDBJ whole genome shotgun (WGS) entry which is preliminary data.</text>
</comment>
<accession>A0A8X6LMX6</accession>
<evidence type="ECO:0000313" key="2">
    <source>
        <dbReference type="Proteomes" id="UP000887116"/>
    </source>
</evidence>
<dbReference type="PANTHER" id="PTHR46060">
    <property type="entry name" value="MARINER MOS1 TRANSPOSASE-LIKE PROTEIN"/>
    <property type="match status" value="1"/>
</dbReference>
<sequence>MLAVETENRRFTITTLSLEFPDVSRSVVDKIATEDISFKKLYSRWVPRLFTAEHKRKRFVSSLDFLIRYEEEGLSRIITRDETWISHTTPESKQQSMEWRHTSSSVKVKVKQTLSKSKIMATEF</sequence>
<evidence type="ECO:0000313" key="1">
    <source>
        <dbReference type="EMBL" id="GFR16556.1"/>
    </source>
</evidence>
<name>A0A8X6LMX6_TRICU</name>
<reference evidence="1" key="1">
    <citation type="submission" date="2020-07" db="EMBL/GenBank/DDBJ databases">
        <title>Multicomponent nature underlies the extraordinary mechanical properties of spider dragline silk.</title>
        <authorList>
            <person name="Kono N."/>
            <person name="Nakamura H."/>
            <person name="Mori M."/>
            <person name="Yoshida Y."/>
            <person name="Ohtoshi R."/>
            <person name="Malay A.D."/>
            <person name="Moran D.A.P."/>
            <person name="Tomita M."/>
            <person name="Numata K."/>
            <person name="Arakawa K."/>
        </authorList>
    </citation>
    <scope>NUCLEOTIDE SEQUENCE</scope>
</reference>
<dbReference type="EMBL" id="BMAO01037272">
    <property type="protein sequence ID" value="GFR16556.1"/>
    <property type="molecule type" value="Genomic_DNA"/>
</dbReference>
<dbReference type="Proteomes" id="UP000887116">
    <property type="component" value="Unassembled WGS sequence"/>
</dbReference>
<dbReference type="Gene3D" id="3.30.420.10">
    <property type="entry name" value="Ribonuclease H-like superfamily/Ribonuclease H"/>
    <property type="match status" value="1"/>
</dbReference>
<proteinExistence type="predicted"/>
<protein>
    <submittedName>
        <fullName evidence="1">Uncharacterized protein</fullName>
    </submittedName>
</protein>
<dbReference type="InterPro" id="IPR036397">
    <property type="entry name" value="RNaseH_sf"/>
</dbReference>
<organism evidence="1 2">
    <name type="scientific">Trichonephila clavata</name>
    <name type="common">Joro spider</name>
    <name type="synonym">Nephila clavata</name>
    <dbReference type="NCBI Taxonomy" id="2740835"/>
    <lineage>
        <taxon>Eukaryota</taxon>
        <taxon>Metazoa</taxon>
        <taxon>Ecdysozoa</taxon>
        <taxon>Arthropoda</taxon>
        <taxon>Chelicerata</taxon>
        <taxon>Arachnida</taxon>
        <taxon>Araneae</taxon>
        <taxon>Araneomorphae</taxon>
        <taxon>Entelegynae</taxon>
        <taxon>Araneoidea</taxon>
        <taxon>Nephilidae</taxon>
        <taxon>Trichonephila</taxon>
    </lineage>
</organism>
<dbReference type="AlphaFoldDB" id="A0A8X6LMX6"/>
<dbReference type="PANTHER" id="PTHR46060:SF1">
    <property type="entry name" value="MARINER MOS1 TRANSPOSASE-LIKE PROTEIN"/>
    <property type="match status" value="1"/>
</dbReference>
<dbReference type="InterPro" id="IPR052709">
    <property type="entry name" value="Transposase-MT_Hybrid"/>
</dbReference>
<dbReference type="GO" id="GO:0003676">
    <property type="term" value="F:nucleic acid binding"/>
    <property type="evidence" value="ECO:0007669"/>
    <property type="project" value="InterPro"/>
</dbReference>
<gene>
    <name evidence="1" type="primary">AVEN_129704_1</name>
    <name evidence="1" type="ORF">TNCT_546201</name>
</gene>
<dbReference type="OrthoDB" id="6430633at2759"/>
<keyword evidence="2" id="KW-1185">Reference proteome</keyword>